<gene>
    <name evidence="7" type="ORF">D0433_03370</name>
</gene>
<comment type="caution">
    <text evidence="7">The sequence shown here is derived from an EMBL/GenBank/DDBJ whole genome shotgun (WGS) entry which is preliminary data.</text>
</comment>
<dbReference type="GO" id="GO:0140359">
    <property type="term" value="F:ABC-type transporter activity"/>
    <property type="evidence" value="ECO:0007669"/>
    <property type="project" value="InterPro"/>
</dbReference>
<dbReference type="EMBL" id="PHFL01000014">
    <property type="protein sequence ID" value="RFM24954.1"/>
    <property type="molecule type" value="Genomic_DNA"/>
</dbReference>
<dbReference type="GO" id="GO:0005524">
    <property type="term" value="F:ATP binding"/>
    <property type="evidence" value="ECO:0007669"/>
    <property type="project" value="InterPro"/>
</dbReference>
<keyword evidence="2 5" id="KW-0812">Transmembrane</keyword>
<protein>
    <recommendedName>
        <fullName evidence="6">ABC transmembrane type-1 domain-containing protein</fullName>
    </recommendedName>
</protein>
<organism evidence="7 8">
    <name type="scientific">Candidatus Thermochlorobacter aerophilus</name>
    <dbReference type="NCBI Taxonomy" id="1868324"/>
    <lineage>
        <taxon>Bacteria</taxon>
        <taxon>Pseudomonadati</taxon>
        <taxon>Chlorobiota</taxon>
        <taxon>Chlorobiia</taxon>
        <taxon>Chlorobiales</taxon>
        <taxon>Candidatus Thermochlorobacteriaceae</taxon>
        <taxon>Candidatus Thermochlorobacter</taxon>
    </lineage>
</organism>
<keyword evidence="3 5" id="KW-1133">Transmembrane helix</keyword>
<dbReference type="SUPFAM" id="SSF90123">
    <property type="entry name" value="ABC transporter transmembrane region"/>
    <property type="match status" value="2"/>
</dbReference>
<name>A0A395M4T9_9BACT</name>
<reference evidence="7 8" key="1">
    <citation type="journal article" date="2011" name="ISME J.">
        <title>Community ecology of hot spring cyanobacterial mats: predominant populations and their functional potential.</title>
        <authorList>
            <person name="Klatt C.G."/>
            <person name="Wood J.M."/>
            <person name="Rusch D.B."/>
            <person name="Bateson M.M."/>
            <person name="Hamamura N."/>
            <person name="Heidelberg J.F."/>
            <person name="Grossman A.R."/>
            <person name="Bhaya D."/>
            <person name="Cohan F.M."/>
            <person name="Kuhl M."/>
            <person name="Bryant D.A."/>
            <person name="Ward D.M."/>
        </authorList>
    </citation>
    <scope>NUCLEOTIDE SEQUENCE [LARGE SCALE GENOMIC DNA]</scope>
    <source>
        <strain evidence="7">OS</strain>
    </source>
</reference>
<proteinExistence type="predicted"/>
<sequence>MQIKDVIRRFKGGIFVTTLLVMVENLAWIVEPSVFGAVIDAFINTVSGNESSSIQERLTALAIWISIYALNSGSGAVRRILDQKFSGTCMCRLQLMCRICQNCKGILHQKFAARAQLSKECIDFLQHRLPEIIEQCLTIAGAVVALYLFDWRISVACFAIVVPLTLVNRIYNKHVIRYQKELHDRFESLYDVFETKDIEFIRSYFQSTAKAHQKIANWGAVNFSAMDLYCWAYF</sequence>
<evidence type="ECO:0000313" key="7">
    <source>
        <dbReference type="EMBL" id="RFM24954.1"/>
    </source>
</evidence>
<accession>A0A395M4T9</accession>
<dbReference type="Gene3D" id="1.20.1560.10">
    <property type="entry name" value="ABC transporter type 1, transmembrane domain"/>
    <property type="match status" value="1"/>
</dbReference>
<evidence type="ECO:0000256" key="1">
    <source>
        <dbReference type="ARBA" id="ARBA00004651"/>
    </source>
</evidence>
<dbReference type="GO" id="GO:0005886">
    <property type="term" value="C:plasma membrane"/>
    <property type="evidence" value="ECO:0007669"/>
    <property type="project" value="UniProtKB-SubCell"/>
</dbReference>
<comment type="subcellular location">
    <subcellularLocation>
        <location evidence="1">Cell membrane</location>
        <topology evidence="1">Multi-pass membrane protein</topology>
    </subcellularLocation>
</comment>
<dbReference type="InterPro" id="IPR011527">
    <property type="entry name" value="ABC1_TM_dom"/>
</dbReference>
<feature type="transmembrane region" description="Helical" evidence="5">
    <location>
        <begin position="12"/>
        <end position="30"/>
    </location>
</feature>
<evidence type="ECO:0000256" key="5">
    <source>
        <dbReference type="SAM" id="Phobius"/>
    </source>
</evidence>
<keyword evidence="4 5" id="KW-0472">Membrane</keyword>
<feature type="transmembrane region" description="Helical" evidence="5">
    <location>
        <begin position="151"/>
        <end position="171"/>
    </location>
</feature>
<dbReference type="Proteomes" id="UP000266389">
    <property type="component" value="Unassembled WGS sequence"/>
</dbReference>
<evidence type="ECO:0000313" key="8">
    <source>
        <dbReference type="Proteomes" id="UP000266389"/>
    </source>
</evidence>
<dbReference type="PROSITE" id="PS50929">
    <property type="entry name" value="ABC_TM1F"/>
    <property type="match status" value="1"/>
</dbReference>
<evidence type="ECO:0000256" key="4">
    <source>
        <dbReference type="ARBA" id="ARBA00023136"/>
    </source>
</evidence>
<dbReference type="InterPro" id="IPR036640">
    <property type="entry name" value="ABC1_TM_sf"/>
</dbReference>
<evidence type="ECO:0000259" key="6">
    <source>
        <dbReference type="PROSITE" id="PS50929"/>
    </source>
</evidence>
<dbReference type="Pfam" id="PF13748">
    <property type="entry name" value="ABC_membrane_3"/>
    <property type="match status" value="1"/>
</dbReference>
<dbReference type="AlphaFoldDB" id="A0A395M4T9"/>
<evidence type="ECO:0000256" key="2">
    <source>
        <dbReference type="ARBA" id="ARBA00022692"/>
    </source>
</evidence>
<evidence type="ECO:0000256" key="3">
    <source>
        <dbReference type="ARBA" id="ARBA00022989"/>
    </source>
</evidence>
<feature type="domain" description="ABC transmembrane type-1" evidence="6">
    <location>
        <begin position="123"/>
        <end position="194"/>
    </location>
</feature>